<dbReference type="Pfam" id="PF00106">
    <property type="entry name" value="adh_short"/>
    <property type="match status" value="1"/>
</dbReference>
<feature type="region of interest" description="Disordered" evidence="1">
    <location>
        <begin position="467"/>
        <end position="496"/>
    </location>
</feature>
<keyword evidence="3" id="KW-1185">Reference proteome</keyword>
<dbReference type="SUPFAM" id="SSF51735">
    <property type="entry name" value="NAD(P)-binding Rossmann-fold domains"/>
    <property type="match status" value="1"/>
</dbReference>
<dbReference type="Proteomes" id="UP000298327">
    <property type="component" value="Unassembled WGS sequence"/>
</dbReference>
<dbReference type="AlphaFoldDB" id="A0A4Y9YT16"/>
<evidence type="ECO:0000313" key="2">
    <source>
        <dbReference type="EMBL" id="TFY64858.1"/>
    </source>
</evidence>
<feature type="compositionally biased region" description="Polar residues" evidence="1">
    <location>
        <begin position="487"/>
        <end position="496"/>
    </location>
</feature>
<organism evidence="2 3">
    <name type="scientific">Dentipellis fragilis</name>
    <dbReference type="NCBI Taxonomy" id="205917"/>
    <lineage>
        <taxon>Eukaryota</taxon>
        <taxon>Fungi</taxon>
        <taxon>Dikarya</taxon>
        <taxon>Basidiomycota</taxon>
        <taxon>Agaricomycotina</taxon>
        <taxon>Agaricomycetes</taxon>
        <taxon>Russulales</taxon>
        <taxon>Hericiaceae</taxon>
        <taxon>Dentipellis</taxon>
    </lineage>
</organism>
<protein>
    <submittedName>
        <fullName evidence="2">Uncharacterized protein</fullName>
    </submittedName>
</protein>
<name>A0A4Y9YT16_9AGAM</name>
<sequence length="790" mass="86196">MSTQPIFVVAGVGNSSGTGGAAARAFSQAGYRVALVSRSGRADSLNQLATELSANGPEAAAFPIAAYTYDEVTNAFDAIKKRWPNVPIRAALWNAGYGVWKPFLEVTKEQVEESVQTNITAAFAFSKQAILAFKDLDLNDKGKRGTLIFTGATAAIRGNTTTSAFAAGKFGERALSQSLAKEFGKQNIHVAHVIIDGGILTDRSVGQKDKDWLDNPDVHLRPESIADSYLFLTNQDRSAWAWELDLRPAHEKCYISTHMFYCIDKCPYTEEEQGLRLASALAITNPGIPCMVWAEDALAFIHLMEAAAMAVQATYPYSKTDSLPEFSYATPSTYPKSIALAYSRPLESLPDSTPQVVWIHPQSFFRLDICDPSLAASHPSTLPQRCRALHFPNRTAFLDTLLTALAYPPTGRRESGSSSSFRIWLAYIVKHYLRSEMTCLEDGQLKPEAETLLWTVKEENRPLFNDYMDGPPRSSWSKREDVKPAAETSQTSHRSRLTSSTIPSVYIFLLFQDPPTQIATLAVPLAIIQKIIGDSKRAAEVAALMANDIYLVLRNLKDVTKVCDVTCDICDIHQGSTYDVTSNVMTRSVAAPLHAHQHAVAALALMYVRPNGIAFRRASPTPHAPLDQQRGIKNARELPDMATWLLVGVMTADGLEDVMRRPSPRIRLPSGAVSPSLSLHLHLTHYLLELYQLIISHPPTASYDLTQYHAIGRGIIAIISAIASVLETIVGVITTIIVTIFNVIVDILCCHWCCGGRSRTGSTGGRRGGFGRRRGGAGVGTGGVGAGATY</sequence>
<proteinExistence type="predicted"/>
<evidence type="ECO:0000313" key="3">
    <source>
        <dbReference type="Proteomes" id="UP000298327"/>
    </source>
</evidence>
<comment type="caution">
    <text evidence="2">The sequence shown here is derived from an EMBL/GenBank/DDBJ whole genome shotgun (WGS) entry which is preliminary data.</text>
</comment>
<dbReference type="OrthoDB" id="5399006at2759"/>
<dbReference type="InterPro" id="IPR002347">
    <property type="entry name" value="SDR_fam"/>
</dbReference>
<dbReference type="PANTHER" id="PTHR43431:SF7">
    <property type="entry name" value="OXIDOREDUCTASE, SHORT CHAIN DEHYDROGENASE_REDUCTASE FAMILY (AFU_ORTHOLOGUE AFUA_5G14000)"/>
    <property type="match status" value="1"/>
</dbReference>
<dbReference type="STRING" id="205917.A0A4Y9YT16"/>
<dbReference type="EMBL" id="SEOQ01000358">
    <property type="protein sequence ID" value="TFY64858.1"/>
    <property type="molecule type" value="Genomic_DNA"/>
</dbReference>
<accession>A0A4Y9YT16</accession>
<dbReference type="PANTHER" id="PTHR43431">
    <property type="entry name" value="OXIDOREDUCTASE, SHORT CHAIN DEHYDROGENASE/REDUCTASE FAMILY (AFU_ORTHOLOGUE AFUA_5G14000)"/>
    <property type="match status" value="1"/>
</dbReference>
<gene>
    <name evidence="2" type="ORF">EVG20_g5801</name>
</gene>
<dbReference type="InterPro" id="IPR036291">
    <property type="entry name" value="NAD(P)-bd_dom_sf"/>
</dbReference>
<evidence type="ECO:0000256" key="1">
    <source>
        <dbReference type="SAM" id="MobiDB-lite"/>
    </source>
</evidence>
<reference evidence="2 3" key="1">
    <citation type="submission" date="2019-02" db="EMBL/GenBank/DDBJ databases">
        <title>Genome sequencing of the rare red list fungi Dentipellis fragilis.</title>
        <authorList>
            <person name="Buettner E."/>
            <person name="Kellner H."/>
        </authorList>
    </citation>
    <scope>NUCLEOTIDE SEQUENCE [LARGE SCALE GENOMIC DNA]</scope>
    <source>
        <strain evidence="2 3">DSM 105465</strain>
    </source>
</reference>
<dbReference type="Gene3D" id="3.40.50.720">
    <property type="entry name" value="NAD(P)-binding Rossmann-like Domain"/>
    <property type="match status" value="1"/>
</dbReference>